<feature type="domain" description="FAD-binding" evidence="4">
    <location>
        <begin position="8"/>
        <end position="364"/>
    </location>
</feature>
<dbReference type="AlphaFoldDB" id="A0A7U2IBI4"/>
<evidence type="ECO:0000313" key="5">
    <source>
        <dbReference type="EMBL" id="QRD06784.1"/>
    </source>
</evidence>
<dbReference type="RefSeq" id="XP_001803891.1">
    <property type="nucleotide sequence ID" value="XM_001803839.1"/>
</dbReference>
<dbReference type="GO" id="GO:0071949">
    <property type="term" value="F:FAD binding"/>
    <property type="evidence" value="ECO:0007669"/>
    <property type="project" value="InterPro"/>
</dbReference>
<dbReference type="InterPro" id="IPR051704">
    <property type="entry name" value="FAD_aromatic-hydroxylase"/>
</dbReference>
<keyword evidence="1" id="KW-0285">Flavoprotein</keyword>
<name>A0A7U2IBI4_PHANO</name>
<dbReference type="Gene3D" id="3.30.9.10">
    <property type="entry name" value="D-Amino Acid Oxidase, subunit A, domain 2"/>
    <property type="match status" value="1"/>
</dbReference>
<evidence type="ECO:0000256" key="2">
    <source>
        <dbReference type="ARBA" id="ARBA00022827"/>
    </source>
</evidence>
<dbReference type="PANTHER" id="PTHR46865">
    <property type="entry name" value="OXIDOREDUCTASE-RELATED"/>
    <property type="match status" value="1"/>
</dbReference>
<evidence type="ECO:0000259" key="4">
    <source>
        <dbReference type="Pfam" id="PF01494"/>
    </source>
</evidence>
<keyword evidence="2" id="KW-0274">FAD</keyword>
<dbReference type="PANTHER" id="PTHR46865:SF2">
    <property type="entry name" value="MONOOXYGENASE"/>
    <property type="match status" value="1"/>
</dbReference>
<dbReference type="OrthoDB" id="655030at2759"/>
<evidence type="ECO:0000313" key="6">
    <source>
        <dbReference type="Proteomes" id="UP000663193"/>
    </source>
</evidence>
<dbReference type="Pfam" id="PF01494">
    <property type="entry name" value="FAD_binding_3"/>
    <property type="match status" value="1"/>
</dbReference>
<dbReference type="OMA" id="RIWTENP"/>
<organism evidence="5 6">
    <name type="scientific">Phaeosphaeria nodorum (strain SN15 / ATCC MYA-4574 / FGSC 10173)</name>
    <name type="common">Glume blotch fungus</name>
    <name type="synonym">Parastagonospora nodorum</name>
    <dbReference type="NCBI Taxonomy" id="321614"/>
    <lineage>
        <taxon>Eukaryota</taxon>
        <taxon>Fungi</taxon>
        <taxon>Dikarya</taxon>
        <taxon>Ascomycota</taxon>
        <taxon>Pezizomycotina</taxon>
        <taxon>Dothideomycetes</taxon>
        <taxon>Pleosporomycetidae</taxon>
        <taxon>Pleosporales</taxon>
        <taxon>Pleosporineae</taxon>
        <taxon>Phaeosphaeriaceae</taxon>
        <taxon>Parastagonospora</taxon>
    </lineage>
</organism>
<gene>
    <name evidence="5" type="ORF">JI435_136840</name>
</gene>
<dbReference type="VEuPathDB" id="FungiDB:JI435_136840"/>
<dbReference type="SUPFAM" id="SSF51905">
    <property type="entry name" value="FAD/NAD(P)-binding domain"/>
    <property type="match status" value="1"/>
</dbReference>
<sequence length="428" mass="47340">MADENKHLKVLIVGSGIAGPALAYWLHTLLPTAHVTILERAPELRLGGQAVDIRSAALPIVEKMGLLHKVKDKTTTEVGMEFVYADGKSKATFPATGNDEQQSMTSEYEILRGDMAKILYDATVDMPNVEYMFDETVATIEQKTDGKVDITFANQLQSASYDLVVGADGMMSRTRRSVFGHGPNNDDYLNRLGQYGAFFKIPRTGEDTDYAQWWNASRGRLILKRPDQYGTTRVYAAITDSNLSRFDEIDKLLKNRSVQEQKEWLAREFEGAGWMSERIVKGMMECDDFYMQQIAQVKMPEWSKGHVALLGDAAYCPSPISGLGAGSGIVGAYVLAGEVSKSPEDIPAALKRYEARTRAFVDQVQKLIPGAPQCANPQTDWGIKLFNKTMGFISHPVIRKFGGLIGKFVPAFGGTKWDVPDYGVIIEA</sequence>
<reference evidence="6" key="1">
    <citation type="journal article" date="2021" name="BMC Genomics">
        <title>Chromosome-level genome assembly and manually-curated proteome of model necrotroph Parastagonospora nodorum Sn15 reveals a genome-wide trove of candidate effector homologs, and redundancy of virulence-related functions within an accessory chromosome.</title>
        <authorList>
            <person name="Bertazzoni S."/>
            <person name="Jones D.A.B."/>
            <person name="Phan H.T."/>
            <person name="Tan K.-C."/>
            <person name="Hane J.K."/>
        </authorList>
    </citation>
    <scope>NUCLEOTIDE SEQUENCE [LARGE SCALE GENOMIC DNA]</scope>
    <source>
        <strain evidence="6">SN15 / ATCC MYA-4574 / FGSC 10173)</strain>
    </source>
</reference>
<dbReference type="InterPro" id="IPR036188">
    <property type="entry name" value="FAD/NAD-bd_sf"/>
</dbReference>
<dbReference type="KEGG" id="pno:SNOG_13684"/>
<dbReference type="PRINTS" id="PR00420">
    <property type="entry name" value="RNGMNOXGNASE"/>
</dbReference>
<dbReference type="GO" id="GO:0016491">
    <property type="term" value="F:oxidoreductase activity"/>
    <property type="evidence" value="ECO:0007669"/>
    <property type="project" value="UniProtKB-KW"/>
</dbReference>
<evidence type="ECO:0000256" key="3">
    <source>
        <dbReference type="ARBA" id="ARBA00023002"/>
    </source>
</evidence>
<dbReference type="EMBL" id="CP069043">
    <property type="protein sequence ID" value="QRD06784.1"/>
    <property type="molecule type" value="Genomic_DNA"/>
</dbReference>
<evidence type="ECO:0000256" key="1">
    <source>
        <dbReference type="ARBA" id="ARBA00022630"/>
    </source>
</evidence>
<dbReference type="Proteomes" id="UP000663193">
    <property type="component" value="Chromosome 21"/>
</dbReference>
<keyword evidence="6" id="KW-1185">Reference proteome</keyword>
<accession>A0A7U2IBI4</accession>
<proteinExistence type="predicted"/>
<dbReference type="InterPro" id="IPR002938">
    <property type="entry name" value="FAD-bd"/>
</dbReference>
<keyword evidence="3" id="KW-0560">Oxidoreductase</keyword>
<protein>
    <recommendedName>
        <fullName evidence="4">FAD-binding domain-containing protein</fullName>
    </recommendedName>
</protein>
<dbReference type="Gene3D" id="3.50.50.60">
    <property type="entry name" value="FAD/NAD(P)-binding domain"/>
    <property type="match status" value="1"/>
</dbReference>